<dbReference type="Pfam" id="PF13185">
    <property type="entry name" value="GAF_2"/>
    <property type="match status" value="1"/>
</dbReference>
<dbReference type="Proteomes" id="UP000245697">
    <property type="component" value="Unassembled WGS sequence"/>
</dbReference>
<gene>
    <name evidence="2" type="ORF">BC793_105302</name>
</gene>
<dbReference type="GO" id="GO:0003723">
    <property type="term" value="F:RNA binding"/>
    <property type="evidence" value="ECO:0007669"/>
    <property type="project" value="InterPro"/>
</dbReference>
<dbReference type="Gene3D" id="3.30.450.40">
    <property type="match status" value="1"/>
</dbReference>
<evidence type="ECO:0000313" key="3">
    <source>
        <dbReference type="Proteomes" id="UP000245697"/>
    </source>
</evidence>
<accession>A0A316FJ50</accession>
<protein>
    <submittedName>
        <fullName evidence="2">GAF domain-containing protein</fullName>
    </submittedName>
</protein>
<evidence type="ECO:0000313" key="2">
    <source>
        <dbReference type="EMBL" id="PWK48951.1"/>
    </source>
</evidence>
<name>A0A316FJ50_9ACTN</name>
<dbReference type="SUPFAM" id="SSF55781">
    <property type="entry name" value="GAF domain-like"/>
    <property type="match status" value="1"/>
</dbReference>
<organism evidence="2 3">
    <name type="scientific">Actinoplanes xinjiangensis</name>
    <dbReference type="NCBI Taxonomy" id="512350"/>
    <lineage>
        <taxon>Bacteria</taxon>
        <taxon>Bacillati</taxon>
        <taxon>Actinomycetota</taxon>
        <taxon>Actinomycetes</taxon>
        <taxon>Micromonosporales</taxon>
        <taxon>Micromonosporaceae</taxon>
        <taxon>Actinoplanes</taxon>
    </lineage>
</organism>
<dbReference type="Pfam" id="PF03861">
    <property type="entry name" value="ANTAR"/>
    <property type="match status" value="1"/>
</dbReference>
<dbReference type="InterPro" id="IPR029016">
    <property type="entry name" value="GAF-like_dom_sf"/>
</dbReference>
<sequence length="260" mass="27475">MFASAGLAVVVVPSEGRRSRVDRLVVAHGPDVDELCRACVAHFPDIRGVGVAVMAGATQQVRYTTDTVSERVENLQLLLGEGPCRDAFDTGSPVLADDLLARAWRDRWPMFAGAAVQAGTRAVFALPLRAGALGVGVLDLYRDSPGLLAGQDLADALDFADAVTDLLLAEALSDEDRNGDHGGGAGSYLVQQAVVHQATGMISVQLETGLEEAYARLRAYAFAVARTLEAVADDVVARRLRFDQLDDDPGSGAGDRDGTR</sequence>
<dbReference type="InterPro" id="IPR005561">
    <property type="entry name" value="ANTAR"/>
</dbReference>
<comment type="caution">
    <text evidence="2">The sequence shown here is derived from an EMBL/GenBank/DDBJ whole genome shotgun (WGS) entry which is preliminary data.</text>
</comment>
<dbReference type="InterPro" id="IPR003018">
    <property type="entry name" value="GAF"/>
</dbReference>
<keyword evidence="3" id="KW-1185">Reference proteome</keyword>
<proteinExistence type="predicted"/>
<reference evidence="2 3" key="1">
    <citation type="submission" date="2018-05" db="EMBL/GenBank/DDBJ databases">
        <title>Genomic Encyclopedia of Archaeal and Bacterial Type Strains, Phase II (KMG-II): from individual species to whole genera.</title>
        <authorList>
            <person name="Goeker M."/>
        </authorList>
    </citation>
    <scope>NUCLEOTIDE SEQUENCE [LARGE SCALE GENOMIC DNA]</scope>
    <source>
        <strain evidence="2 3">DSM 45184</strain>
    </source>
</reference>
<dbReference type="AlphaFoldDB" id="A0A316FJ50"/>
<dbReference type="SMART" id="SM01012">
    <property type="entry name" value="ANTAR"/>
    <property type="match status" value="1"/>
</dbReference>
<evidence type="ECO:0000259" key="1">
    <source>
        <dbReference type="SMART" id="SM01012"/>
    </source>
</evidence>
<feature type="domain" description="ANTAR" evidence="1">
    <location>
        <begin position="164"/>
        <end position="236"/>
    </location>
</feature>
<dbReference type="EMBL" id="QGGR01000005">
    <property type="protein sequence ID" value="PWK48951.1"/>
    <property type="molecule type" value="Genomic_DNA"/>
</dbReference>